<evidence type="ECO:0000256" key="2">
    <source>
        <dbReference type="ARBA" id="ARBA00022801"/>
    </source>
</evidence>
<dbReference type="STRING" id="321146.A0A139H2S8"/>
<dbReference type="InterPro" id="IPR036452">
    <property type="entry name" value="Ribo_hydro-like"/>
</dbReference>
<dbReference type="GO" id="GO:0008477">
    <property type="term" value="F:purine nucleosidase activity"/>
    <property type="evidence" value="ECO:0007669"/>
    <property type="project" value="TreeGrafter"/>
</dbReference>
<dbReference type="SUPFAM" id="SSF53590">
    <property type="entry name" value="Nucleoside hydrolase"/>
    <property type="match status" value="1"/>
</dbReference>
<comment type="similarity">
    <text evidence="1">Belongs to the IUNH family.</text>
</comment>
<dbReference type="EMBL" id="LFZN01000163">
    <property type="protein sequence ID" value="KXS96776.1"/>
    <property type="molecule type" value="Genomic_DNA"/>
</dbReference>
<organism evidence="6 7">
    <name type="scientific">Pseudocercospora eumusae</name>
    <dbReference type="NCBI Taxonomy" id="321146"/>
    <lineage>
        <taxon>Eukaryota</taxon>
        <taxon>Fungi</taxon>
        <taxon>Dikarya</taxon>
        <taxon>Ascomycota</taxon>
        <taxon>Pezizomycotina</taxon>
        <taxon>Dothideomycetes</taxon>
        <taxon>Dothideomycetidae</taxon>
        <taxon>Mycosphaerellales</taxon>
        <taxon>Mycosphaerellaceae</taxon>
        <taxon>Pseudocercospora</taxon>
    </lineage>
</organism>
<dbReference type="GO" id="GO:0005829">
    <property type="term" value="C:cytosol"/>
    <property type="evidence" value="ECO:0007669"/>
    <property type="project" value="TreeGrafter"/>
</dbReference>
<dbReference type="InterPro" id="IPR023186">
    <property type="entry name" value="IUNH"/>
</dbReference>
<dbReference type="OrthoDB" id="5783963at2759"/>
<dbReference type="GO" id="GO:0045437">
    <property type="term" value="F:uridine nucleosidase activity"/>
    <property type="evidence" value="ECO:0007669"/>
    <property type="project" value="UniProtKB-ARBA"/>
</dbReference>
<dbReference type="AlphaFoldDB" id="A0A139H2S8"/>
<keyword evidence="3" id="KW-0326">Glycosidase</keyword>
<dbReference type="PANTHER" id="PTHR12304">
    <property type="entry name" value="INOSINE-URIDINE PREFERRING NUCLEOSIDE HYDROLASE"/>
    <property type="match status" value="1"/>
</dbReference>
<dbReference type="Pfam" id="PF01156">
    <property type="entry name" value="IU_nuc_hydro"/>
    <property type="match status" value="2"/>
</dbReference>
<gene>
    <name evidence="6" type="ORF">AC578_5346</name>
</gene>
<sequence length="485" mass="53501">MAPRKVIIDTDPGVDDVVAMLLAFSALPEELEVLLLSVTYGNIDVQNCLRNVVSLFFHVEKEIEWRKSRGKPLGFDGLRKQKPLVAIGPEHPLADQLLMADFFHGTDGLGGIHQTHPHFTPAETWLQLFTQAGSSQSPADRIISTELQKTNAMFTPSQAPADEEILRLLRENEPDTITIVAIGPLTNLALAAAKDTETFLRAKEIVVMGGAIYEHGNVGPLPFLPNRHASMVSEPPFRLIEQAPGPIRDMLNLRNQITPCAEFNTFADSYAAARLYALTSPNPSSTMPPAPPAPAAPAGQPEGQRPPPYLAPYPENLSRRLKVTLFPLDITEQHILSRGTFRKFIEPQVAAGSPLADWAAAFLTSTFRKVESLQENLSGDAVGLQLHDPLTIWYCMATTLTAWQISENEDLRVETSGQWTRGMYVIDRRTRKKLEEGDAEADSDHGKWLSVKSGNRLNRCTGSPQTAGQQPFGEFLLQRIFGIET</sequence>
<proteinExistence type="inferred from homology"/>
<evidence type="ECO:0000313" key="6">
    <source>
        <dbReference type="EMBL" id="KXS96776.1"/>
    </source>
</evidence>
<evidence type="ECO:0000256" key="3">
    <source>
        <dbReference type="ARBA" id="ARBA00023295"/>
    </source>
</evidence>
<feature type="region of interest" description="Disordered" evidence="4">
    <location>
        <begin position="282"/>
        <end position="312"/>
    </location>
</feature>
<dbReference type="GO" id="GO:0006152">
    <property type="term" value="P:purine nucleoside catabolic process"/>
    <property type="evidence" value="ECO:0007669"/>
    <property type="project" value="TreeGrafter"/>
</dbReference>
<keyword evidence="2" id="KW-0378">Hydrolase</keyword>
<dbReference type="PROSITE" id="PS01247">
    <property type="entry name" value="IUNH"/>
    <property type="match status" value="1"/>
</dbReference>
<evidence type="ECO:0000313" key="7">
    <source>
        <dbReference type="Proteomes" id="UP000070133"/>
    </source>
</evidence>
<accession>A0A139H2S8</accession>
<name>A0A139H2S8_9PEZI</name>
<dbReference type="InterPro" id="IPR001910">
    <property type="entry name" value="Inosine/uridine_hydrolase_dom"/>
</dbReference>
<evidence type="ECO:0000259" key="5">
    <source>
        <dbReference type="Pfam" id="PF01156"/>
    </source>
</evidence>
<dbReference type="InterPro" id="IPR015910">
    <property type="entry name" value="I/U_nuclsd_hydro_CS"/>
</dbReference>
<protein>
    <recommendedName>
        <fullName evidence="5">Inosine/uridine-preferring nucleoside hydrolase domain-containing protein</fullName>
    </recommendedName>
</protein>
<comment type="caution">
    <text evidence="6">The sequence shown here is derived from an EMBL/GenBank/DDBJ whole genome shotgun (WGS) entry which is preliminary data.</text>
</comment>
<dbReference type="Proteomes" id="UP000070133">
    <property type="component" value="Unassembled WGS sequence"/>
</dbReference>
<dbReference type="PANTHER" id="PTHR12304:SF56">
    <property type="entry name" value="HYDROLASE, PUTATIVE (AFU_ORTHOLOGUE AFUA_1G11790)-RELATED"/>
    <property type="match status" value="1"/>
</dbReference>
<feature type="domain" description="Inosine/uridine-preferring nucleoside hydrolase" evidence="5">
    <location>
        <begin position="6"/>
        <end position="277"/>
    </location>
</feature>
<evidence type="ECO:0000256" key="4">
    <source>
        <dbReference type="SAM" id="MobiDB-lite"/>
    </source>
</evidence>
<dbReference type="Gene3D" id="3.90.245.10">
    <property type="entry name" value="Ribonucleoside hydrolase-like"/>
    <property type="match status" value="1"/>
</dbReference>
<feature type="compositionally biased region" description="Pro residues" evidence="4">
    <location>
        <begin position="286"/>
        <end position="295"/>
    </location>
</feature>
<reference evidence="6 7" key="1">
    <citation type="submission" date="2015-07" db="EMBL/GenBank/DDBJ databases">
        <title>Comparative genomics of the Sigatoka disease complex on banana suggests a link between parallel evolutionary changes in Pseudocercospora fijiensis and Pseudocercospora eumusae and increased virulence on the banana host.</title>
        <authorList>
            <person name="Chang T.-C."/>
            <person name="Salvucci A."/>
            <person name="Crous P.W."/>
            <person name="Stergiopoulos I."/>
        </authorList>
    </citation>
    <scope>NUCLEOTIDE SEQUENCE [LARGE SCALE GENOMIC DNA]</scope>
    <source>
        <strain evidence="6 7">CBS 114824</strain>
    </source>
</reference>
<evidence type="ECO:0000256" key="1">
    <source>
        <dbReference type="ARBA" id="ARBA00009176"/>
    </source>
</evidence>
<feature type="domain" description="Inosine/uridine-preferring nucleoside hydrolase" evidence="5">
    <location>
        <begin position="320"/>
        <end position="433"/>
    </location>
</feature>
<keyword evidence="7" id="KW-1185">Reference proteome</keyword>